<feature type="transmembrane region" description="Helical" evidence="5">
    <location>
        <begin position="101"/>
        <end position="123"/>
    </location>
</feature>
<dbReference type="PANTHER" id="PTHR37422:SF17">
    <property type="entry name" value="O-ANTIGEN LIGASE"/>
    <property type="match status" value="1"/>
</dbReference>
<evidence type="ECO:0000256" key="2">
    <source>
        <dbReference type="ARBA" id="ARBA00022692"/>
    </source>
</evidence>
<dbReference type="Proteomes" id="UP001576774">
    <property type="component" value="Unassembled WGS sequence"/>
</dbReference>
<evidence type="ECO:0000313" key="8">
    <source>
        <dbReference type="Proteomes" id="UP001576774"/>
    </source>
</evidence>
<protein>
    <submittedName>
        <fullName evidence="7">O-antigen ligase family protein</fullName>
    </submittedName>
</protein>
<dbReference type="PANTHER" id="PTHR37422">
    <property type="entry name" value="TEICHURONIC ACID BIOSYNTHESIS PROTEIN TUAE"/>
    <property type="match status" value="1"/>
</dbReference>
<feature type="transmembrane region" description="Helical" evidence="5">
    <location>
        <begin position="401"/>
        <end position="417"/>
    </location>
</feature>
<keyword evidence="8" id="KW-1185">Reference proteome</keyword>
<accession>A0ABV4X011</accession>
<feature type="transmembrane region" description="Helical" evidence="5">
    <location>
        <begin position="271"/>
        <end position="290"/>
    </location>
</feature>
<feature type="transmembrane region" description="Helical" evidence="5">
    <location>
        <begin position="246"/>
        <end position="264"/>
    </location>
</feature>
<dbReference type="EMBL" id="JBHFNQ010000028">
    <property type="protein sequence ID" value="MFB2875871.1"/>
    <property type="molecule type" value="Genomic_DNA"/>
</dbReference>
<feature type="transmembrane region" description="Helical" evidence="5">
    <location>
        <begin position="41"/>
        <end position="60"/>
    </location>
</feature>
<dbReference type="GO" id="GO:0016874">
    <property type="term" value="F:ligase activity"/>
    <property type="evidence" value="ECO:0007669"/>
    <property type="project" value="UniProtKB-KW"/>
</dbReference>
<evidence type="ECO:0000256" key="3">
    <source>
        <dbReference type="ARBA" id="ARBA00022989"/>
    </source>
</evidence>
<dbReference type="InterPro" id="IPR007016">
    <property type="entry name" value="O-antigen_ligase-rel_domated"/>
</dbReference>
<keyword evidence="2 5" id="KW-0812">Transmembrane</keyword>
<feature type="domain" description="O-antigen ligase-related" evidence="6">
    <location>
        <begin position="231"/>
        <end position="379"/>
    </location>
</feature>
<evidence type="ECO:0000256" key="1">
    <source>
        <dbReference type="ARBA" id="ARBA00004141"/>
    </source>
</evidence>
<keyword evidence="7" id="KW-0436">Ligase</keyword>
<feature type="transmembrane region" description="Helical" evidence="5">
    <location>
        <begin position="423"/>
        <end position="440"/>
    </location>
</feature>
<evidence type="ECO:0000313" key="7">
    <source>
        <dbReference type="EMBL" id="MFB2875871.1"/>
    </source>
</evidence>
<comment type="subcellular location">
    <subcellularLocation>
        <location evidence="1">Membrane</location>
        <topology evidence="1">Multi-pass membrane protein</topology>
    </subcellularLocation>
</comment>
<feature type="transmembrane region" description="Helical" evidence="5">
    <location>
        <begin position="372"/>
        <end position="394"/>
    </location>
</feature>
<keyword evidence="4 5" id="KW-0472">Membrane</keyword>
<feature type="transmembrane region" description="Helical" evidence="5">
    <location>
        <begin position="224"/>
        <end position="240"/>
    </location>
</feature>
<evidence type="ECO:0000256" key="5">
    <source>
        <dbReference type="SAM" id="Phobius"/>
    </source>
</evidence>
<organism evidence="7 8">
    <name type="scientific">Floridaenema aerugineum BLCC-F46</name>
    <dbReference type="NCBI Taxonomy" id="3153654"/>
    <lineage>
        <taxon>Bacteria</taxon>
        <taxon>Bacillati</taxon>
        <taxon>Cyanobacteriota</taxon>
        <taxon>Cyanophyceae</taxon>
        <taxon>Oscillatoriophycideae</taxon>
        <taxon>Aerosakkonematales</taxon>
        <taxon>Aerosakkonemataceae</taxon>
        <taxon>Floridanema</taxon>
        <taxon>Floridanema aerugineum</taxon>
    </lineage>
</organism>
<keyword evidence="3 5" id="KW-1133">Transmembrane helix</keyword>
<dbReference type="Pfam" id="PF04932">
    <property type="entry name" value="Wzy_C"/>
    <property type="match status" value="1"/>
</dbReference>
<reference evidence="7 8" key="1">
    <citation type="submission" date="2024-09" db="EMBL/GenBank/DDBJ databases">
        <title>Floridaenema gen nov. (Aerosakkonemataceae, Aerosakkonematales ord. nov., Cyanobacteria) from benthic tropical and subtropical fresh waters, with the description of four new species.</title>
        <authorList>
            <person name="Moretto J.A."/>
            <person name="Berthold D.E."/>
            <person name="Lefler F.W."/>
            <person name="Huang I.-S."/>
            <person name="Laughinghouse H. IV."/>
        </authorList>
    </citation>
    <scope>NUCLEOTIDE SEQUENCE [LARGE SCALE GENOMIC DNA]</scope>
    <source>
        <strain evidence="7 8">BLCC-F46</strain>
    </source>
</reference>
<feature type="transmembrane region" description="Helical" evidence="5">
    <location>
        <begin position="129"/>
        <end position="147"/>
    </location>
</feature>
<comment type="caution">
    <text evidence="7">The sequence shown here is derived from an EMBL/GenBank/DDBJ whole genome shotgun (WGS) entry which is preliminary data.</text>
</comment>
<evidence type="ECO:0000259" key="6">
    <source>
        <dbReference type="Pfam" id="PF04932"/>
    </source>
</evidence>
<gene>
    <name evidence="7" type="ORF">ACE1CC_03155</name>
</gene>
<feature type="transmembrane region" description="Helical" evidence="5">
    <location>
        <begin position="159"/>
        <end position="178"/>
    </location>
</feature>
<dbReference type="InterPro" id="IPR051533">
    <property type="entry name" value="WaaL-like"/>
</dbReference>
<evidence type="ECO:0000256" key="4">
    <source>
        <dbReference type="ARBA" id="ARBA00023136"/>
    </source>
</evidence>
<feature type="transmembrane region" description="Helical" evidence="5">
    <location>
        <begin position="198"/>
        <end position="217"/>
    </location>
</feature>
<feature type="transmembrane region" description="Helical" evidence="5">
    <location>
        <begin position="72"/>
        <end position="89"/>
    </location>
</feature>
<name>A0ABV4X011_9CYAN</name>
<dbReference type="RefSeq" id="WP_413269023.1">
    <property type="nucleotide sequence ID" value="NZ_JBHFNQ010000028.1"/>
</dbReference>
<feature type="transmembrane region" description="Helical" evidence="5">
    <location>
        <begin position="6"/>
        <end position="29"/>
    </location>
</feature>
<sequence length="452" mass="50935">MRNLILNPPILIILIGIFIVYFFLLLRLARIEKIAVIFEKVTIVLFLLVLVNPTIPPLVYLQPDALAGRDKSFISAIVQLAIYGFFIVLSKPLFRDFSQSLFYLFKDPFLAALLLISFLSSLLSETPLVSLRFATVQFFISLFAAQIARKNDWDALGKYARWMCFVAAILSIFTALAMPSKGIGIEDTPPFAVRWVGIFPFPIKLGTGMAFSITLWLNYYLYEKSLLSIGVIALSFFLLVKAVSAQAFFTLIVLLGFLFVLNFIKKFHPKQSLLIVMLLIFVSVFGYIVVTTNLEAIFGVFGKDTTLTGRTEFWPQMLDAIAKRPILGYGVQGFWQSWRGDENPAGHIRAVRGFIPPNGHNGFLDLALETGYLGLALFLVSMMLNLVLAFKFWVRSKSAESVFPLLIILYVIMSNVSETQLFLANYIWFFYVIIAVRLNLGMVKQPSLSAIL</sequence>
<proteinExistence type="predicted"/>